<dbReference type="EMBL" id="CAHS01000021">
    <property type="protein sequence ID" value="CCG88719.1"/>
    <property type="molecule type" value="Genomic_DNA"/>
</dbReference>
<proteinExistence type="predicted"/>
<comment type="caution">
    <text evidence="1">The sequence shown here is derived from an EMBL/GenBank/DDBJ whole genome shotgun (WGS) entry which is preliminary data.</text>
</comment>
<gene>
    <name evidence="1" type="ORF">EPIR_3356</name>
</gene>
<evidence type="ECO:0000313" key="2">
    <source>
        <dbReference type="Proteomes" id="UP000018217"/>
    </source>
</evidence>
<name>V5ZCN9_9GAMM</name>
<dbReference type="STRING" id="1161919.EPIR_3356"/>
<reference evidence="1 2" key="1">
    <citation type="journal article" date="2013" name="Syst. Appl. Microbiol.">
        <title>Phylogenetic position and virulence apparatus of the pear flower necrosis pathogen Erwinia piriflorinigrans CFBP 5888T as assessed by comparative genomics.</title>
        <authorList>
            <person name="Smits T.H."/>
            <person name="Rezzonico F."/>
            <person name="Lopez M.M."/>
            <person name="Blom J."/>
            <person name="Goesmann A."/>
            <person name="Frey J.E."/>
            <person name="Duffy B."/>
        </authorList>
    </citation>
    <scope>NUCLEOTIDE SEQUENCE [LARGE SCALE GENOMIC DNA]</scope>
    <source>
        <strain evidence="2">CFBP5888</strain>
    </source>
</reference>
<evidence type="ECO:0000313" key="1">
    <source>
        <dbReference type="EMBL" id="CCG88719.1"/>
    </source>
</evidence>
<sequence length="34" mass="3630">MILVNISGSDYISPTLYITKNNPPPILASATLLV</sequence>
<keyword evidence="2" id="KW-1185">Reference proteome</keyword>
<dbReference type="Proteomes" id="UP000018217">
    <property type="component" value="Unassembled WGS sequence"/>
</dbReference>
<organism evidence="1 2">
    <name type="scientific">Erwinia piriflorinigrans CFBP 5888</name>
    <dbReference type="NCBI Taxonomy" id="1161919"/>
    <lineage>
        <taxon>Bacteria</taxon>
        <taxon>Pseudomonadati</taxon>
        <taxon>Pseudomonadota</taxon>
        <taxon>Gammaproteobacteria</taxon>
        <taxon>Enterobacterales</taxon>
        <taxon>Erwiniaceae</taxon>
        <taxon>Erwinia</taxon>
    </lineage>
</organism>
<protein>
    <submittedName>
        <fullName evidence="1">Uncharacterized protein</fullName>
    </submittedName>
</protein>
<dbReference type="AlphaFoldDB" id="V5ZCN9"/>
<accession>V5ZCN9</accession>